<accession>A0AAT9FGW7</accession>
<protein>
    <submittedName>
        <fullName evidence="1">Uncharacterized protein</fullName>
    </submittedName>
</protein>
<organism evidence="1">
    <name type="scientific">Oceaniferula spumae</name>
    <dbReference type="NCBI Taxonomy" id="2979115"/>
    <lineage>
        <taxon>Bacteria</taxon>
        <taxon>Pseudomonadati</taxon>
        <taxon>Verrucomicrobiota</taxon>
        <taxon>Verrucomicrobiia</taxon>
        <taxon>Verrucomicrobiales</taxon>
        <taxon>Verrucomicrobiaceae</taxon>
        <taxon>Oceaniferula</taxon>
    </lineage>
</organism>
<evidence type="ECO:0000313" key="1">
    <source>
        <dbReference type="EMBL" id="BDS05238.1"/>
    </source>
</evidence>
<name>A0AAT9FGW7_9BACT</name>
<gene>
    <name evidence="1" type="ORF">NT6N_02780</name>
    <name evidence="2" type="ORF">NT6N_02890</name>
</gene>
<dbReference type="AlphaFoldDB" id="A0AAT9FGW7"/>
<evidence type="ECO:0000313" key="2">
    <source>
        <dbReference type="EMBL" id="BDS05249.1"/>
    </source>
</evidence>
<sequence>MIEHQTPTHIMDEQEKACFHRFIRILADTGNIQHAITESGWTDHPAYNHSQDAVDISGVPHDKLHLLVASSVALPAPSENTSMVRAAVSLFKSATASLPPWKNTTNYVMSSASSIPLMTISTSNTTLLPHHNRVPKP</sequence>
<dbReference type="EMBL" id="AP026866">
    <property type="protein sequence ID" value="BDS05249.1"/>
    <property type="molecule type" value="Genomic_DNA"/>
</dbReference>
<dbReference type="KEGG" id="osu:NT6N_02780"/>
<proteinExistence type="predicted"/>
<dbReference type="EMBL" id="AP026866">
    <property type="protein sequence ID" value="BDS05238.1"/>
    <property type="molecule type" value="Genomic_DNA"/>
</dbReference>
<dbReference type="KEGG" id="osu:NT6N_02890"/>
<reference evidence="1" key="1">
    <citation type="submission" date="2024-07" db="EMBL/GenBank/DDBJ databases">
        <title>Complete genome sequence of Verrucomicrobiaceae bacterium NT6N.</title>
        <authorList>
            <person name="Huang C."/>
            <person name="Takami H."/>
            <person name="Hamasaki K."/>
        </authorList>
    </citation>
    <scope>NUCLEOTIDE SEQUENCE</scope>
    <source>
        <strain evidence="1">NT6N</strain>
    </source>
</reference>